<reference evidence="1 2" key="1">
    <citation type="submission" date="2015-01" db="EMBL/GenBank/DDBJ databases">
        <title>Evolution of Trichinella species and genotypes.</title>
        <authorList>
            <person name="Korhonen P.K."/>
            <person name="Edoardo P."/>
            <person name="Giuseppe L.R."/>
            <person name="Gasser R.B."/>
        </authorList>
    </citation>
    <scope>NUCLEOTIDE SEQUENCE [LARGE SCALE GENOMIC DNA]</scope>
    <source>
        <strain evidence="1">ISS588</strain>
    </source>
</reference>
<dbReference type="Proteomes" id="UP000054805">
    <property type="component" value="Unassembled WGS sequence"/>
</dbReference>
<accession>A0A0V1GP16</accession>
<sequence>MSKVVKENENVISLNNGKNSSNEYRTMRDKAIAIYDIFMCGERPRSVTNKCAFLGEPELSGTKENDNKRKCIFLPQQWTKKLFYNNGWFSAETPENCAFVLSVLVQYSSQILAGIPKYFALSC</sequence>
<gene>
    <name evidence="1" type="ORF">T4B_11731</name>
</gene>
<organism evidence="1 2">
    <name type="scientific">Trichinella pseudospiralis</name>
    <name type="common">Parasitic roundworm</name>
    <dbReference type="NCBI Taxonomy" id="6337"/>
    <lineage>
        <taxon>Eukaryota</taxon>
        <taxon>Metazoa</taxon>
        <taxon>Ecdysozoa</taxon>
        <taxon>Nematoda</taxon>
        <taxon>Enoplea</taxon>
        <taxon>Dorylaimia</taxon>
        <taxon>Trichinellida</taxon>
        <taxon>Trichinellidae</taxon>
        <taxon>Trichinella</taxon>
    </lineage>
</organism>
<evidence type="ECO:0000313" key="1">
    <source>
        <dbReference type="EMBL" id="KRY99571.1"/>
    </source>
</evidence>
<name>A0A0V1GP16_TRIPS</name>
<dbReference type="AlphaFoldDB" id="A0A0V1GP16"/>
<proteinExistence type="predicted"/>
<protein>
    <submittedName>
        <fullName evidence="1">Uncharacterized protein</fullName>
    </submittedName>
</protein>
<comment type="caution">
    <text evidence="1">The sequence shown here is derived from an EMBL/GenBank/DDBJ whole genome shotgun (WGS) entry which is preliminary data.</text>
</comment>
<evidence type="ECO:0000313" key="2">
    <source>
        <dbReference type="Proteomes" id="UP000054805"/>
    </source>
</evidence>
<dbReference type="EMBL" id="JYDS01001137">
    <property type="protein sequence ID" value="KRY99571.1"/>
    <property type="molecule type" value="Genomic_DNA"/>
</dbReference>
<keyword evidence="2" id="KW-1185">Reference proteome</keyword>